<evidence type="ECO:0000256" key="1">
    <source>
        <dbReference type="SAM" id="Phobius"/>
    </source>
</evidence>
<keyword evidence="3" id="KW-1185">Reference proteome</keyword>
<proteinExistence type="predicted"/>
<feature type="transmembrane region" description="Helical" evidence="1">
    <location>
        <begin position="91"/>
        <end position="112"/>
    </location>
</feature>
<keyword evidence="1" id="KW-0472">Membrane</keyword>
<reference evidence="2 3" key="1">
    <citation type="submission" date="2017-05" db="EMBL/GenBank/DDBJ databases">
        <title>Biotechnological potential of actinobacteria isolated from South African environments.</title>
        <authorList>
            <person name="Le Roes-Hill M."/>
            <person name="Prins A."/>
            <person name="Durrell K.A."/>
        </authorList>
    </citation>
    <scope>NUCLEOTIDE SEQUENCE [LARGE SCALE GENOMIC DNA]</scope>
    <source>
        <strain evidence="2">M26</strain>
    </source>
</reference>
<dbReference type="Proteomes" id="UP000194761">
    <property type="component" value="Unassembled WGS sequence"/>
</dbReference>
<protein>
    <submittedName>
        <fullName evidence="2">Uncharacterized protein</fullName>
    </submittedName>
</protein>
<dbReference type="AlphaFoldDB" id="A0A2C9ZHW6"/>
<evidence type="ECO:0000313" key="2">
    <source>
        <dbReference type="EMBL" id="OUC75956.1"/>
    </source>
</evidence>
<accession>A0A2C9ZHW6</accession>
<gene>
    <name evidence="2" type="ORF">CA984_44025</name>
</gene>
<keyword evidence="1" id="KW-0812">Transmembrane</keyword>
<dbReference type="EMBL" id="NGFP01000504">
    <property type="protein sequence ID" value="OUC75956.1"/>
    <property type="molecule type" value="Genomic_DNA"/>
</dbReference>
<keyword evidence="1" id="KW-1133">Transmembrane helix</keyword>
<evidence type="ECO:0000313" key="3">
    <source>
        <dbReference type="Proteomes" id="UP000194761"/>
    </source>
</evidence>
<sequence length="365" mass="39699">MAVDTIAATGTLESLADRIAETAQRERHTSREEHPTGPDALILLAEAMRDGGGALAGVDLLHVYPPEALLPDRRAPGWEAALTLLRVARDILIFMPVFITWLMLQKALTAYGEAGSPPSFLLGWQAGTFGGRPFTPLSDAAMAVALFVALVMVCAATVHFGESHVARFTSNERARRQLAQDLALATLLIPPSPEEVRLSIREVARQLPALQSSTAQLVLALERTSDEIRAALEGGPGRQISDALDLWVAKSAALESALSAIQIPSTTLKEFEQLQRRIHEDRQAVRQELNDLVRRIQAVSDGSDRQVEAAQRLVSDVMGGFGDSLGRFNDGVDDLAKATDRLRRFVDAAQQFVVQVSNRDGRGDW</sequence>
<feature type="transmembrane region" description="Helical" evidence="1">
    <location>
        <begin position="140"/>
        <end position="160"/>
    </location>
</feature>
<dbReference type="RefSeq" id="WP_086579161.1">
    <property type="nucleotide sequence ID" value="NZ_NGFP01000504.1"/>
</dbReference>
<name>A0A2C9ZHW6_9ACTN</name>
<comment type="caution">
    <text evidence="2">The sequence shown here is derived from an EMBL/GenBank/DDBJ whole genome shotgun (WGS) entry which is preliminary data.</text>
</comment>
<organism evidence="2 3">
    <name type="scientific">Streptosporangium minutum</name>
    <dbReference type="NCBI Taxonomy" id="569862"/>
    <lineage>
        <taxon>Bacteria</taxon>
        <taxon>Bacillati</taxon>
        <taxon>Actinomycetota</taxon>
        <taxon>Actinomycetes</taxon>
        <taxon>Streptosporangiales</taxon>
        <taxon>Streptosporangiaceae</taxon>
        <taxon>Streptosporangium</taxon>
    </lineage>
</organism>